<comment type="function">
    <text evidence="6">One of the primary rRNA binding proteins, it binds directly to 16S rRNA where it nucleates assembly of the head domain of the 30S subunit. Is located at the subunit interface close to the decoding center, probably blocks exit of the E-site tRNA.</text>
</comment>
<dbReference type="Proteomes" id="UP000027284">
    <property type="component" value="Unassembled WGS sequence"/>
</dbReference>
<keyword evidence="2 6" id="KW-0699">rRNA-binding</keyword>
<protein>
    <recommendedName>
        <fullName evidence="6">Small ribosomal subunit protein uS7</fullName>
    </recommendedName>
</protein>
<dbReference type="InterPro" id="IPR005717">
    <property type="entry name" value="Ribosomal_uS7_bac/org-type"/>
</dbReference>
<dbReference type="GO" id="GO:0015935">
    <property type="term" value="C:small ribosomal subunit"/>
    <property type="evidence" value="ECO:0007669"/>
    <property type="project" value="InterPro"/>
</dbReference>
<keyword evidence="4 6" id="KW-0689">Ribosomal protein</keyword>
<keyword evidence="6" id="KW-0820">tRNA-binding</keyword>
<dbReference type="RefSeq" id="WP_038050225.1">
    <property type="nucleotide sequence ID" value="NZ_JMFG01000031.1"/>
</dbReference>
<evidence type="ECO:0000256" key="3">
    <source>
        <dbReference type="ARBA" id="ARBA00022884"/>
    </source>
</evidence>
<keyword evidence="5 6" id="KW-0687">Ribonucleoprotein</keyword>
<accession>A0A062XY97</accession>
<evidence type="ECO:0000256" key="7">
    <source>
        <dbReference type="RuleBase" id="RU003619"/>
    </source>
</evidence>
<keyword evidence="3 6" id="KW-0694">RNA-binding</keyword>
<dbReference type="GO" id="GO:0000049">
    <property type="term" value="F:tRNA binding"/>
    <property type="evidence" value="ECO:0007669"/>
    <property type="project" value="UniProtKB-UniRule"/>
</dbReference>
<evidence type="ECO:0000313" key="9">
    <source>
        <dbReference type="EMBL" id="HEQ88231.1"/>
    </source>
</evidence>
<organism evidence="10 11">
    <name type="scientific">Thermoanaerobaculum aquaticum</name>
    <dbReference type="NCBI Taxonomy" id="1312852"/>
    <lineage>
        <taxon>Bacteria</taxon>
        <taxon>Pseudomonadati</taxon>
        <taxon>Acidobacteriota</taxon>
        <taxon>Thermoanaerobaculia</taxon>
        <taxon>Thermoanaerobaculales</taxon>
        <taxon>Thermoanaerobaculaceae</taxon>
        <taxon>Thermoanaerobaculum</taxon>
    </lineage>
</organism>
<dbReference type="GO" id="GO:0006412">
    <property type="term" value="P:translation"/>
    <property type="evidence" value="ECO:0007669"/>
    <property type="project" value="UniProtKB-UniRule"/>
</dbReference>
<dbReference type="InterPro" id="IPR036823">
    <property type="entry name" value="Ribosomal_uS7_dom_sf"/>
</dbReference>
<dbReference type="OrthoDB" id="9807653at2"/>
<dbReference type="HAMAP" id="MF_00480_B">
    <property type="entry name" value="Ribosomal_uS7_B"/>
    <property type="match status" value="1"/>
</dbReference>
<comment type="subunit">
    <text evidence="6">Part of the 30S ribosomal subunit. Contacts proteins S9 and S11.</text>
</comment>
<name>A0A062XY97_9BACT</name>
<evidence type="ECO:0000256" key="5">
    <source>
        <dbReference type="ARBA" id="ARBA00023274"/>
    </source>
</evidence>
<reference evidence="9" key="2">
    <citation type="journal article" date="2020" name="mSystems">
        <title>Genome- and Community-Level Interaction Insights into Carbon Utilization and Element Cycling Functions of Hydrothermarchaeota in Hydrothermal Sediment.</title>
        <authorList>
            <person name="Zhou Z."/>
            <person name="Liu Y."/>
            <person name="Xu W."/>
            <person name="Pan J."/>
            <person name="Luo Z.H."/>
            <person name="Li M."/>
        </authorList>
    </citation>
    <scope>NUCLEOTIDE SEQUENCE [LARGE SCALE GENOMIC DNA]</scope>
    <source>
        <strain evidence="9">SpSt-186</strain>
    </source>
</reference>
<gene>
    <name evidence="6" type="primary">rpsG</name>
    <name evidence="10" type="ORF">EG19_07740</name>
    <name evidence="9" type="ORF">ENP06_02330</name>
</gene>
<evidence type="ECO:0000259" key="8">
    <source>
        <dbReference type="Pfam" id="PF00177"/>
    </source>
</evidence>
<dbReference type="SUPFAM" id="SSF47973">
    <property type="entry name" value="Ribosomal protein S7"/>
    <property type="match status" value="1"/>
</dbReference>
<sequence length="156" mass="18195">MPRRRTVERREVLPDPVYNSQLVTKFINGIMRRGKKSVAEKIFYGAMELIQARTNDDPMKIFKRAVDQVKPQLEVKSRRVGGSTYQVPVEVPPNRQLSLSIRWLIEYAKQRHEKSMMEKLAAELLDAANNRGGAIKKREDTHRMAEANKAFSHYRW</sequence>
<proteinExistence type="inferred from homology"/>
<dbReference type="InterPro" id="IPR020606">
    <property type="entry name" value="Ribosomal_uS7_CS"/>
</dbReference>
<evidence type="ECO:0000256" key="1">
    <source>
        <dbReference type="ARBA" id="ARBA00007151"/>
    </source>
</evidence>
<dbReference type="PIRSF" id="PIRSF002122">
    <property type="entry name" value="RPS7p_RPS7a_RPS5e_RPS7o"/>
    <property type="match status" value="1"/>
</dbReference>
<reference evidence="10 11" key="1">
    <citation type="submission" date="2014-04" db="EMBL/GenBank/DDBJ databases">
        <title>The Genome Sequence of Thermoanaerobaculum aquaticum MP-01, The First Cultivated Group 23 Acidobacterium.</title>
        <authorList>
            <person name="Stamps B.W."/>
            <person name="Losey N.A."/>
            <person name="Lawson P.A."/>
            <person name="Stevenson B.S."/>
        </authorList>
    </citation>
    <scope>NUCLEOTIDE SEQUENCE [LARGE SCALE GENOMIC DNA]</scope>
    <source>
        <strain evidence="10 11">MP-01</strain>
    </source>
</reference>
<dbReference type="EMBL" id="JMFG01000031">
    <property type="protein sequence ID" value="KDA53111.1"/>
    <property type="molecule type" value="Genomic_DNA"/>
</dbReference>
<dbReference type="NCBIfam" id="TIGR01029">
    <property type="entry name" value="rpsG_bact"/>
    <property type="match status" value="1"/>
</dbReference>
<evidence type="ECO:0000256" key="6">
    <source>
        <dbReference type="HAMAP-Rule" id="MF_00480"/>
    </source>
</evidence>
<dbReference type="EMBL" id="DSHW01000174">
    <property type="protein sequence ID" value="HEQ88231.1"/>
    <property type="molecule type" value="Genomic_DNA"/>
</dbReference>
<comment type="similarity">
    <text evidence="1 6 7">Belongs to the universal ribosomal protein uS7 family.</text>
</comment>
<evidence type="ECO:0000256" key="4">
    <source>
        <dbReference type="ARBA" id="ARBA00022980"/>
    </source>
</evidence>
<dbReference type="FunFam" id="1.10.455.10:FF:000001">
    <property type="entry name" value="30S ribosomal protein S7"/>
    <property type="match status" value="1"/>
</dbReference>
<feature type="domain" description="Small ribosomal subunit protein uS7" evidence="8">
    <location>
        <begin position="2"/>
        <end position="149"/>
    </location>
</feature>
<dbReference type="STRING" id="1312852.EG19_07740"/>
<dbReference type="AlphaFoldDB" id="A0A062XY97"/>
<dbReference type="PANTHER" id="PTHR11205">
    <property type="entry name" value="RIBOSOMAL PROTEIN S7"/>
    <property type="match status" value="1"/>
</dbReference>
<dbReference type="Pfam" id="PF00177">
    <property type="entry name" value="Ribosomal_S7"/>
    <property type="match status" value="1"/>
</dbReference>
<comment type="caution">
    <text evidence="10">The sequence shown here is derived from an EMBL/GenBank/DDBJ whole genome shotgun (WGS) entry which is preliminary data.</text>
</comment>
<evidence type="ECO:0000256" key="2">
    <source>
        <dbReference type="ARBA" id="ARBA00022730"/>
    </source>
</evidence>
<dbReference type="GO" id="GO:0003735">
    <property type="term" value="F:structural constituent of ribosome"/>
    <property type="evidence" value="ECO:0007669"/>
    <property type="project" value="InterPro"/>
</dbReference>
<dbReference type="InterPro" id="IPR023798">
    <property type="entry name" value="Ribosomal_uS7_dom"/>
</dbReference>
<dbReference type="InterPro" id="IPR000235">
    <property type="entry name" value="Ribosomal_uS7"/>
</dbReference>
<dbReference type="Gene3D" id="1.10.455.10">
    <property type="entry name" value="Ribosomal protein S7 domain"/>
    <property type="match status" value="1"/>
</dbReference>
<dbReference type="PROSITE" id="PS00052">
    <property type="entry name" value="RIBOSOMAL_S7"/>
    <property type="match status" value="1"/>
</dbReference>
<dbReference type="GO" id="GO:0019843">
    <property type="term" value="F:rRNA binding"/>
    <property type="evidence" value="ECO:0007669"/>
    <property type="project" value="UniProtKB-UniRule"/>
</dbReference>
<evidence type="ECO:0000313" key="10">
    <source>
        <dbReference type="EMBL" id="KDA53111.1"/>
    </source>
</evidence>
<dbReference type="CDD" id="cd14869">
    <property type="entry name" value="uS7_Bacteria"/>
    <property type="match status" value="1"/>
</dbReference>
<evidence type="ECO:0000313" key="11">
    <source>
        <dbReference type="Proteomes" id="UP000027284"/>
    </source>
</evidence>
<keyword evidence="11" id="KW-1185">Reference proteome</keyword>